<dbReference type="CDD" id="cd05495">
    <property type="entry name" value="Bromo_cbp_like"/>
    <property type="match status" value="1"/>
</dbReference>
<keyword evidence="11 15" id="KW-0103">Bromodomain</keyword>
<dbReference type="InterPro" id="IPR038547">
    <property type="entry name" value="RING_CBP-p300_sf"/>
</dbReference>
<feature type="compositionally biased region" description="Low complexity" evidence="18">
    <location>
        <begin position="55"/>
        <end position="64"/>
    </location>
</feature>
<dbReference type="InterPro" id="IPR011011">
    <property type="entry name" value="Znf_FYVE_PHD"/>
</dbReference>
<feature type="compositionally biased region" description="Polar residues" evidence="18">
    <location>
        <begin position="364"/>
        <end position="396"/>
    </location>
</feature>
<dbReference type="CDD" id="cd15802">
    <property type="entry name" value="RING_CBP-p300"/>
    <property type="match status" value="1"/>
</dbReference>
<evidence type="ECO:0000256" key="5">
    <source>
        <dbReference type="ARBA" id="ARBA00022723"/>
    </source>
</evidence>
<evidence type="ECO:0000256" key="14">
    <source>
        <dbReference type="ARBA" id="ARBA00048017"/>
    </source>
</evidence>
<dbReference type="GO" id="GO:0005634">
    <property type="term" value="C:nucleus"/>
    <property type="evidence" value="ECO:0007669"/>
    <property type="project" value="UniProtKB-SubCell"/>
</dbReference>
<dbReference type="GO" id="GO:0004402">
    <property type="term" value="F:histone acetyltransferase activity"/>
    <property type="evidence" value="ECO:0007669"/>
    <property type="project" value="InterPro"/>
</dbReference>
<dbReference type="PROSITE" id="PS50014">
    <property type="entry name" value="BROMODOMAIN_2"/>
    <property type="match status" value="1"/>
</dbReference>
<feature type="compositionally biased region" description="Polar residues" evidence="18">
    <location>
        <begin position="1083"/>
        <end position="1103"/>
    </location>
</feature>
<keyword evidence="10" id="KW-0805">Transcription regulation</keyword>
<feature type="compositionally biased region" description="Pro residues" evidence="18">
    <location>
        <begin position="1030"/>
        <end position="1039"/>
    </location>
</feature>
<feature type="compositionally biased region" description="Acidic residues" evidence="18">
    <location>
        <begin position="1740"/>
        <end position="1750"/>
    </location>
</feature>
<evidence type="ECO:0000256" key="13">
    <source>
        <dbReference type="ARBA" id="ARBA00023242"/>
    </source>
</evidence>
<keyword evidence="8 16" id="KW-0862">Zinc</keyword>
<evidence type="ECO:0000256" key="7">
    <source>
        <dbReference type="ARBA" id="ARBA00022771"/>
    </source>
</evidence>
<evidence type="ECO:0000256" key="9">
    <source>
        <dbReference type="ARBA" id="ARBA00022853"/>
    </source>
</evidence>
<evidence type="ECO:0000256" key="2">
    <source>
        <dbReference type="ARBA" id="ARBA00004123"/>
    </source>
</evidence>
<dbReference type="SUPFAM" id="SSF47040">
    <property type="entry name" value="Kix domain of CBP (creb binding protein)"/>
    <property type="match status" value="1"/>
</dbReference>
<dbReference type="SMART" id="SM00297">
    <property type="entry name" value="BROMO"/>
    <property type="match status" value="1"/>
</dbReference>
<evidence type="ECO:0000256" key="18">
    <source>
        <dbReference type="SAM" id="MobiDB-lite"/>
    </source>
</evidence>
<organism evidence="23 24">
    <name type="scientific">Larinioides sclopetarius</name>
    <dbReference type="NCBI Taxonomy" id="280406"/>
    <lineage>
        <taxon>Eukaryota</taxon>
        <taxon>Metazoa</taxon>
        <taxon>Ecdysozoa</taxon>
        <taxon>Arthropoda</taxon>
        <taxon>Chelicerata</taxon>
        <taxon>Arachnida</taxon>
        <taxon>Araneae</taxon>
        <taxon>Araneomorphae</taxon>
        <taxon>Entelegynae</taxon>
        <taxon>Araneoidea</taxon>
        <taxon>Araneidae</taxon>
        <taxon>Larinioides</taxon>
    </lineage>
</organism>
<dbReference type="GO" id="GO:0031490">
    <property type="term" value="F:chromatin DNA binding"/>
    <property type="evidence" value="ECO:0007669"/>
    <property type="project" value="TreeGrafter"/>
</dbReference>
<evidence type="ECO:0000256" key="10">
    <source>
        <dbReference type="ARBA" id="ARBA00023015"/>
    </source>
</evidence>
<dbReference type="Gene3D" id="1.20.920.10">
    <property type="entry name" value="Bromodomain-like"/>
    <property type="match status" value="1"/>
</dbReference>
<dbReference type="InterPro" id="IPR036529">
    <property type="entry name" value="KIX_dom_sf"/>
</dbReference>
<dbReference type="PANTHER" id="PTHR13808:SF1">
    <property type="entry name" value="HISTONE ACETYLTRANSFERASE"/>
    <property type="match status" value="1"/>
</dbReference>
<comment type="caution">
    <text evidence="23">The sequence shown here is derived from an EMBL/GenBank/DDBJ whole genome shotgun (WGS) entry which is preliminary data.</text>
</comment>
<feature type="domain" description="TAZ-type" evidence="20">
    <location>
        <begin position="411"/>
        <end position="498"/>
    </location>
</feature>
<dbReference type="PRINTS" id="PR00503">
    <property type="entry name" value="BROMODOMAIN"/>
</dbReference>
<sequence length="1767" mass="193178">MADHLVDGPPNKRTKLSENAISDNSDLPFGLWDLENSLPEELMGSGGLDPSDMPSQTSQTSTQQNLLNGTGESVPVESNAVGSATTQRHQQLSQLLQTKPNVSHSTVATPSHTGIPTTQRIPSPSVSLASISAVKSPHANNLTPPNTTVNKTGTVVSSSTHISVSDGSAAITNISNSIANSLSNTSGSLGMNNNMLLMQNKGSAIGSQSNLVSLPTSVAGNSTGNNSQLHPPLAVVQPPQVNQQTNTTSLINGSHIPLGNTSSLNINRGGNPSVSSAVTHSTVIAPHSPHQNILGHPSLSNQGANLKTPGVTPLGQANNAPFHVYNAVSASQIGLPSSISSISVSGQRTVTSIALNVPPRYTTPVDSNLGNQSVPQMSVSNHPVTQSPGQQSSPGTVSVAPSVGAPAPTADPEKRKLIQQQLVLLLHAHKCQRRENQSNGEVRQCSLPHCRTMKHVLSHMTTCQAGKSCGVPHCSSSRQIISHWKNCTRSDCPVCLPLKQASDRRQQQAAAVQTSQSSQGPAPADMQRAYAALGLPFNAGNGSANINPVIQRSQTVSVPHVNEQTQCSPQSLNHIQTSQSAQPNQQSQVQLRPLIQNSNTGTIANATAQSFIIGDNLQSKVKSSNAALLNSTPNQVAPIVTGVIPDNPTTSKDWHQSVTQDLRHHLVQKIVQAIFPTTDISALQDKRMINLVAYARKVEGDMYEAANSREEYYQLLAEKIYKIQKELEEKRQKRKEMQMQQQVGPGLGPILSNNSSATTPSAISLSHMPSLNVSGSQQRMPPPNITVPPNTAARGSELFSSSGSQLSNSINANINMNINQSQFNQAQARRSPLPSVSLQQQQLTQAHFNNINTPVTTIASASVDSSAIPSTLSGIAVSQFNSSLQQNHSQMSDAFKTRQIAQMSQQHQPQASRLLSQNNQGQLIMTPNINAQIHLISQQQQQQQQPPSTPQQQQIQQPNQNQVSQQQNQAHVNQLIPKSQSGLSPQMSSLPNGGQIPQSSTPQPQSQQTPVQQPPRAASVPGTHSQTPSTPQPPPPPPVIQTQMQNHSQVQSSQPTVLNVEDSNEDYKSVMSVSQEGVSSVSQIDTQQNTPVSSTSDQGSVQTGGKVFSFASEKSTGENSNSEKMEIEGDKNSVGKQEPIVDVKPSGKLVGQDTNTDIKESIEDGFSANSSVKEEQTVVKEEIASPAPVPSVGENCVDTKPDSSTESTQPSKHKPNKKIFKPDELRQALMPTLEKLYKQDPESLPFRRPVDPQLLLIPTKGKESTSYVKRQDTMDYFDIIKRPMDLSTIKRKLDTGQYQDPWQYVDDVWLMFDNAWLYNRKTSKVYRHCSKLAEVFEQEIDPVMQSLGYCCGRKYVFQPQVLCCYGKQLCTIPRDAKYWSYQNRYTYCLKCFSEIPGDTVTLGDDPSQPPTIIKKDQFVEMKNDHLEQEPMVECTDCGRKLHQICVLHFEVIWPEGFTCDNCLKSKGKKKKENKFTSKRLQQSKLGVYIENRVNGFLKKKDCGAGEVTIRVVSSSEKCVEVKPGMKARYVDTGQWPETFPYRAKALFAFEEIDGVDTCFFGMHVQEYGSECSPPNTRRVYIAYLDSVHFFRPKQFRTAVYHEILLGYLDYAKQLGYTMAHIWACPPSEGDDYIFHCHPAEQKIPKPKRLQEWYKKMLDKGIVDRIVLDYKDILKQATEDNLQSASELPYFEGDFWPNVLEESIKELDQEEEEKRKQEASAAAAAEAAARAAAAASSDANGEGEDSMDTDASELYRRKFCDGHIVVVL</sequence>
<evidence type="ECO:0000256" key="17">
    <source>
        <dbReference type="SAM" id="Coils"/>
    </source>
</evidence>
<dbReference type="InterPro" id="IPR013083">
    <property type="entry name" value="Znf_RING/FYVE/PHD"/>
</dbReference>
<dbReference type="FunFam" id="1.20.920.10:FF:000001">
    <property type="entry name" value="Histone acetyltransferase p300"/>
    <property type="match status" value="1"/>
</dbReference>
<feature type="region of interest" description="Disordered" evidence="18">
    <location>
        <begin position="1"/>
        <end position="28"/>
    </location>
</feature>
<feature type="domain" description="KIX" evidence="21">
    <location>
        <begin position="649"/>
        <end position="728"/>
    </location>
</feature>
<evidence type="ECO:0000259" key="20">
    <source>
        <dbReference type="PROSITE" id="PS50134"/>
    </source>
</evidence>
<evidence type="ECO:0000259" key="21">
    <source>
        <dbReference type="PROSITE" id="PS50952"/>
    </source>
</evidence>
<name>A0AAV1YRE3_9ARAC</name>
<dbReference type="GO" id="GO:0000123">
    <property type="term" value="C:histone acetyltransferase complex"/>
    <property type="evidence" value="ECO:0007669"/>
    <property type="project" value="TreeGrafter"/>
</dbReference>
<dbReference type="FunFam" id="3.30.40.10:FF:000034">
    <property type="entry name" value="Histone acetyltransferase p300"/>
    <property type="match status" value="1"/>
</dbReference>
<keyword evidence="17" id="KW-0175">Coiled coil</keyword>
<reference evidence="23 24" key="1">
    <citation type="submission" date="2024-04" db="EMBL/GenBank/DDBJ databases">
        <authorList>
            <person name="Rising A."/>
            <person name="Reimegard J."/>
            <person name="Sonavane S."/>
            <person name="Akerstrom W."/>
            <person name="Nylinder S."/>
            <person name="Hedman E."/>
            <person name="Kallberg Y."/>
        </authorList>
    </citation>
    <scope>NUCLEOTIDE SEQUENCE [LARGE SCALE GENOMIC DNA]</scope>
</reference>
<feature type="domain" description="CBP/p300-type HAT" evidence="22">
    <location>
        <begin position="1474"/>
        <end position="1767"/>
    </location>
</feature>
<feature type="compositionally biased region" description="Polar residues" evidence="18">
    <location>
        <begin position="1040"/>
        <end position="1057"/>
    </location>
</feature>
<comment type="catalytic activity">
    <reaction evidence="14">
        <text>L-lysyl-[protein] + acetyl-CoA = N(6)-acetyl-L-lysyl-[protein] + CoA + H(+)</text>
        <dbReference type="Rhea" id="RHEA:45948"/>
        <dbReference type="Rhea" id="RHEA-COMP:9752"/>
        <dbReference type="Rhea" id="RHEA-COMP:10731"/>
        <dbReference type="ChEBI" id="CHEBI:15378"/>
        <dbReference type="ChEBI" id="CHEBI:29969"/>
        <dbReference type="ChEBI" id="CHEBI:57287"/>
        <dbReference type="ChEBI" id="CHEBI:57288"/>
        <dbReference type="ChEBI" id="CHEBI:61930"/>
        <dbReference type="EC" id="2.3.1.48"/>
    </reaction>
</comment>
<dbReference type="PROSITE" id="PS00633">
    <property type="entry name" value="BROMODOMAIN_1"/>
    <property type="match status" value="1"/>
</dbReference>
<feature type="compositionally biased region" description="Basic and acidic residues" evidence="18">
    <location>
        <begin position="1121"/>
        <end position="1133"/>
    </location>
</feature>
<feature type="compositionally biased region" description="Basic and acidic residues" evidence="18">
    <location>
        <begin position="1172"/>
        <end position="1183"/>
    </location>
</feature>
<keyword evidence="7 16" id="KW-0863">Zinc-finger</keyword>
<feature type="compositionally biased region" description="Low complexity" evidence="18">
    <location>
        <begin position="995"/>
        <end position="1015"/>
    </location>
</feature>
<feature type="compositionally biased region" description="Polar residues" evidence="18">
    <location>
        <begin position="970"/>
        <end position="992"/>
    </location>
</feature>
<dbReference type="PROSITE" id="PS51727">
    <property type="entry name" value="CBP_P300_HAT"/>
    <property type="match status" value="1"/>
</dbReference>
<keyword evidence="4" id="KW-0808">Transferase</keyword>
<feature type="region of interest" description="Disordered" evidence="18">
    <location>
        <begin position="1706"/>
        <end position="1751"/>
    </location>
</feature>
<evidence type="ECO:0000256" key="4">
    <source>
        <dbReference type="ARBA" id="ARBA00022679"/>
    </source>
</evidence>
<feature type="compositionally biased region" description="Basic and acidic residues" evidence="18">
    <location>
        <begin position="1706"/>
        <end position="1717"/>
    </location>
</feature>
<evidence type="ECO:0000256" key="16">
    <source>
        <dbReference type="PROSITE-ProRule" id="PRU00203"/>
    </source>
</evidence>
<proteinExistence type="predicted"/>
<evidence type="ECO:0000313" key="23">
    <source>
        <dbReference type="EMBL" id="CAL1261495.1"/>
    </source>
</evidence>
<dbReference type="Gene3D" id="1.20.1020.10">
    <property type="entry name" value="TAZ domain"/>
    <property type="match status" value="1"/>
</dbReference>
<dbReference type="FunFam" id="1.20.1020.10:FF:000002">
    <property type="entry name" value="E1A binding protein p300"/>
    <property type="match status" value="1"/>
</dbReference>
<dbReference type="InterPro" id="IPR035898">
    <property type="entry name" value="TAZ_dom_sf"/>
</dbReference>
<dbReference type="InterPro" id="IPR001487">
    <property type="entry name" value="Bromodomain"/>
</dbReference>
<dbReference type="Pfam" id="PF02172">
    <property type="entry name" value="KIX"/>
    <property type="match status" value="1"/>
</dbReference>
<dbReference type="InterPro" id="IPR003101">
    <property type="entry name" value="KIX_dom"/>
</dbReference>
<protein>
    <recommendedName>
        <fullName evidence="3">histone acetyltransferase</fullName>
        <ecNumber evidence="3">2.3.1.48</ecNumber>
    </recommendedName>
</protein>
<dbReference type="PROSITE" id="PS50952">
    <property type="entry name" value="KIX"/>
    <property type="match status" value="1"/>
</dbReference>
<dbReference type="Pfam" id="PF06001">
    <property type="entry name" value="RING_CBP-p300"/>
    <property type="match status" value="1"/>
</dbReference>
<dbReference type="InterPro" id="IPR031162">
    <property type="entry name" value="CBP_P300_HAT"/>
</dbReference>
<evidence type="ECO:0000256" key="8">
    <source>
        <dbReference type="ARBA" id="ARBA00022833"/>
    </source>
</evidence>
<dbReference type="Gene3D" id="1.10.246.20">
    <property type="entry name" value="Coactivator CBP, KIX domain"/>
    <property type="match status" value="1"/>
</dbReference>
<comment type="function">
    <text evidence="1">Acetyltransferase enzyme. Acetylates histones, giving a specific tag for transcriptional activation.</text>
</comment>
<keyword evidence="12" id="KW-0804">Transcription</keyword>
<evidence type="ECO:0000256" key="6">
    <source>
        <dbReference type="ARBA" id="ARBA00022737"/>
    </source>
</evidence>
<dbReference type="InterPro" id="IPR018359">
    <property type="entry name" value="Bromodomain_CS"/>
</dbReference>
<evidence type="ECO:0000313" key="24">
    <source>
        <dbReference type="Proteomes" id="UP001497382"/>
    </source>
</evidence>
<dbReference type="EMBL" id="CAXIEN010000002">
    <property type="protein sequence ID" value="CAL1261495.1"/>
    <property type="molecule type" value="Genomic_DNA"/>
</dbReference>
<feature type="compositionally biased region" description="Low complexity" evidence="18">
    <location>
        <begin position="1718"/>
        <end position="1738"/>
    </location>
</feature>
<dbReference type="SMART" id="SM00551">
    <property type="entry name" value="ZnF_TAZ"/>
    <property type="match status" value="1"/>
</dbReference>
<dbReference type="EC" id="2.3.1.48" evidence="3"/>
<evidence type="ECO:0000259" key="22">
    <source>
        <dbReference type="PROSITE" id="PS51727"/>
    </source>
</evidence>
<keyword evidence="6" id="KW-0677">Repeat</keyword>
<dbReference type="SUPFAM" id="SSF57903">
    <property type="entry name" value="FYVE/PHD zinc finger"/>
    <property type="match status" value="1"/>
</dbReference>
<evidence type="ECO:0000256" key="15">
    <source>
        <dbReference type="PROSITE-ProRule" id="PRU00035"/>
    </source>
</evidence>
<dbReference type="SUPFAM" id="SSF47370">
    <property type="entry name" value="Bromodomain"/>
    <property type="match status" value="1"/>
</dbReference>
<dbReference type="InterPro" id="IPR010303">
    <property type="entry name" value="RING_CBP-p300"/>
</dbReference>
<feature type="region of interest" description="Disordered" evidence="18">
    <location>
        <begin position="364"/>
        <end position="412"/>
    </location>
</feature>
<feature type="region of interest" description="Disordered" evidence="18">
    <location>
        <begin position="40"/>
        <end position="73"/>
    </location>
</feature>
<dbReference type="Gene3D" id="2.10.110.40">
    <property type="match status" value="1"/>
</dbReference>
<keyword evidence="5 16" id="KW-0479">Metal-binding</keyword>
<feature type="compositionally biased region" description="Low complexity" evidence="18">
    <location>
        <begin position="937"/>
        <end position="969"/>
    </location>
</feature>
<evidence type="ECO:0000256" key="12">
    <source>
        <dbReference type="ARBA" id="ARBA00023163"/>
    </source>
</evidence>
<keyword evidence="13" id="KW-0539">Nucleus</keyword>
<dbReference type="SUPFAM" id="SSF57933">
    <property type="entry name" value="TAZ domain"/>
    <property type="match status" value="1"/>
</dbReference>
<dbReference type="GO" id="GO:0045944">
    <property type="term" value="P:positive regulation of transcription by RNA polymerase II"/>
    <property type="evidence" value="ECO:0007669"/>
    <property type="project" value="TreeGrafter"/>
</dbReference>
<dbReference type="InterPro" id="IPR013178">
    <property type="entry name" value="Histone_AcTrfase_Rtt109/CBP"/>
</dbReference>
<feature type="region of interest" description="Disordered" evidence="18">
    <location>
        <begin position="936"/>
        <end position="1220"/>
    </location>
</feature>
<feature type="domain" description="Bromo" evidence="19">
    <location>
        <begin position="1238"/>
        <end position="1326"/>
    </location>
</feature>
<feature type="coiled-coil region" evidence="17">
    <location>
        <begin position="713"/>
        <end position="743"/>
    </location>
</feature>
<dbReference type="Pfam" id="PF23570">
    <property type="entry name" value="PHD_P300"/>
    <property type="match status" value="1"/>
</dbReference>
<dbReference type="GO" id="GO:0005667">
    <property type="term" value="C:transcription regulator complex"/>
    <property type="evidence" value="ECO:0007669"/>
    <property type="project" value="TreeGrafter"/>
</dbReference>
<evidence type="ECO:0000256" key="11">
    <source>
        <dbReference type="ARBA" id="ARBA00023117"/>
    </source>
</evidence>
<dbReference type="InterPro" id="IPR056484">
    <property type="entry name" value="PHD_P300"/>
</dbReference>
<dbReference type="PROSITE" id="PS50134">
    <property type="entry name" value="ZF_TAZ"/>
    <property type="match status" value="1"/>
</dbReference>
<dbReference type="CDD" id="cd15557">
    <property type="entry name" value="PHD_CBP_p300"/>
    <property type="match status" value="1"/>
</dbReference>
<dbReference type="Pfam" id="PF00439">
    <property type="entry name" value="Bromodomain"/>
    <property type="match status" value="1"/>
</dbReference>
<feature type="region of interest" description="Disordered" evidence="18">
    <location>
        <begin position="99"/>
        <end position="123"/>
    </location>
</feature>
<keyword evidence="9" id="KW-0156">Chromatin regulator</keyword>
<evidence type="ECO:0000256" key="3">
    <source>
        <dbReference type="ARBA" id="ARBA00013184"/>
    </source>
</evidence>
<dbReference type="Pfam" id="PF02135">
    <property type="entry name" value="zf-TAZ"/>
    <property type="match status" value="1"/>
</dbReference>
<dbReference type="Pfam" id="PF08214">
    <property type="entry name" value="HAT_KAT11"/>
    <property type="match status" value="1"/>
</dbReference>
<evidence type="ECO:0000256" key="1">
    <source>
        <dbReference type="ARBA" id="ARBA00002581"/>
    </source>
</evidence>
<dbReference type="Proteomes" id="UP001497382">
    <property type="component" value="Unassembled WGS sequence"/>
</dbReference>
<feature type="compositionally biased region" description="Low complexity" evidence="18">
    <location>
        <begin position="1069"/>
        <end position="1082"/>
    </location>
</feature>
<dbReference type="InterPro" id="IPR000197">
    <property type="entry name" value="Znf_TAZ"/>
</dbReference>
<comment type="subcellular location">
    <subcellularLocation>
        <location evidence="2">Nucleus</location>
    </subcellularLocation>
</comment>
<gene>
    <name evidence="23" type="ORF">LARSCL_LOCUS433</name>
</gene>
<accession>A0AAV1YRE3</accession>
<dbReference type="Gene3D" id="3.30.40.10">
    <property type="entry name" value="Zinc/RING finger domain, C3HC4 (zinc finger)"/>
    <property type="match status" value="1"/>
</dbReference>
<dbReference type="PANTHER" id="PTHR13808">
    <property type="entry name" value="CBP/P300-RELATED"/>
    <property type="match status" value="1"/>
</dbReference>
<dbReference type="InterPro" id="IPR036427">
    <property type="entry name" value="Bromodomain-like_sf"/>
</dbReference>
<dbReference type="GO" id="GO:0003713">
    <property type="term" value="F:transcription coactivator activity"/>
    <property type="evidence" value="ECO:0007669"/>
    <property type="project" value="TreeGrafter"/>
</dbReference>
<feature type="zinc finger region" description="TAZ-type" evidence="16">
    <location>
        <begin position="411"/>
        <end position="498"/>
    </location>
</feature>
<dbReference type="GO" id="GO:0008270">
    <property type="term" value="F:zinc ion binding"/>
    <property type="evidence" value="ECO:0007669"/>
    <property type="project" value="UniProtKB-KW"/>
</dbReference>
<keyword evidence="24" id="KW-1185">Reference proteome</keyword>
<dbReference type="SMART" id="SM01250">
    <property type="entry name" value="KAT11"/>
    <property type="match status" value="1"/>
</dbReference>
<evidence type="ECO:0000259" key="19">
    <source>
        <dbReference type="PROSITE" id="PS50014"/>
    </source>
</evidence>